<comment type="pathway">
    <text evidence="1">Purine metabolism; IMP biosynthesis via de novo pathway; N(2)-formyl-N(1)-(5-phospho-D-ribosyl)glycinamide from N(1)-(5-phospho-D-ribosyl)glycinamide (10-formyl THF route): step 1/1.</text>
</comment>
<keyword evidence="7" id="KW-1185">Reference proteome</keyword>
<keyword evidence="4" id="KW-0658">Purine biosynthesis</keyword>
<gene>
    <name evidence="6" type="ORF">H8S22_02240</name>
</gene>
<dbReference type="Pfam" id="PF00551">
    <property type="entry name" value="Formyl_trans_N"/>
    <property type="match status" value="1"/>
</dbReference>
<evidence type="ECO:0000256" key="3">
    <source>
        <dbReference type="ARBA" id="ARBA00022679"/>
    </source>
</evidence>
<dbReference type="Proteomes" id="UP000635828">
    <property type="component" value="Unassembled WGS sequence"/>
</dbReference>
<evidence type="ECO:0000256" key="2">
    <source>
        <dbReference type="ARBA" id="ARBA00012254"/>
    </source>
</evidence>
<dbReference type="EC" id="2.1.2.2" evidence="2"/>
<evidence type="ECO:0000313" key="7">
    <source>
        <dbReference type="Proteomes" id="UP000635828"/>
    </source>
</evidence>
<dbReference type="SUPFAM" id="SSF53328">
    <property type="entry name" value="Formyltransferase"/>
    <property type="match status" value="1"/>
</dbReference>
<name>A0ABR7FNP1_9FIRM</name>
<dbReference type="InterPro" id="IPR036477">
    <property type="entry name" value="Formyl_transf_N_sf"/>
</dbReference>
<evidence type="ECO:0000256" key="1">
    <source>
        <dbReference type="ARBA" id="ARBA00005054"/>
    </source>
</evidence>
<dbReference type="EMBL" id="JACOOS010000002">
    <property type="protein sequence ID" value="MBC5676473.1"/>
    <property type="molecule type" value="Genomic_DNA"/>
</dbReference>
<evidence type="ECO:0000313" key="6">
    <source>
        <dbReference type="EMBL" id="MBC5676473.1"/>
    </source>
</evidence>
<proteinExistence type="predicted"/>
<dbReference type="Gene3D" id="3.40.50.170">
    <property type="entry name" value="Formyl transferase, N-terminal domain"/>
    <property type="match status" value="1"/>
</dbReference>
<accession>A0ABR7FNP1</accession>
<feature type="domain" description="Formyl transferase N-terminal" evidence="5">
    <location>
        <begin position="84"/>
        <end position="187"/>
    </location>
</feature>
<reference evidence="6 7" key="1">
    <citation type="submission" date="2020-08" db="EMBL/GenBank/DDBJ databases">
        <title>Genome public.</title>
        <authorList>
            <person name="Liu C."/>
            <person name="Sun Q."/>
        </authorList>
    </citation>
    <scope>NUCLEOTIDE SEQUENCE [LARGE SCALE GENOMIC DNA]</scope>
    <source>
        <strain evidence="6 7">NSJ-7</strain>
    </source>
</reference>
<dbReference type="InterPro" id="IPR002376">
    <property type="entry name" value="Formyl_transf_N"/>
</dbReference>
<dbReference type="PANTHER" id="PTHR43369:SF2">
    <property type="entry name" value="PHOSPHORIBOSYLGLYCINAMIDE FORMYLTRANSFERASE"/>
    <property type="match status" value="1"/>
</dbReference>
<evidence type="ECO:0000259" key="5">
    <source>
        <dbReference type="Pfam" id="PF00551"/>
    </source>
</evidence>
<sequence length="230" mass="26636">MNIAIFSYDFLHMKSQTFLSNLILKGYRIKCVIAAPRVELNMSKSIKRIKVKKQPFLETKEICDRFGIDYFVCPHNSETCKNILLRENIELGIVAGARILSDFIIDSVKIGILNLHPGIIPDVRGLDAIKWAVYNGQELGVTAHFIDKKIDVGKIIDIKKIKIERDDSWYDISQKMEELEIRMLIENVENVLNGTFSLKEIKDADNYNTLMDNKKELMLDKKLDQYLRRI</sequence>
<dbReference type="PANTHER" id="PTHR43369">
    <property type="entry name" value="PHOSPHORIBOSYLGLYCINAMIDE FORMYLTRANSFERASE"/>
    <property type="match status" value="1"/>
</dbReference>
<evidence type="ECO:0000256" key="4">
    <source>
        <dbReference type="ARBA" id="ARBA00022755"/>
    </source>
</evidence>
<organism evidence="6 7">
    <name type="scientific">Anaerostipes hominis</name>
    <name type="common">ex Liu et al. 2021</name>
    <dbReference type="NCBI Taxonomy" id="2763018"/>
    <lineage>
        <taxon>Bacteria</taxon>
        <taxon>Bacillati</taxon>
        <taxon>Bacillota</taxon>
        <taxon>Clostridia</taxon>
        <taxon>Lachnospirales</taxon>
        <taxon>Lachnospiraceae</taxon>
        <taxon>Anaerostipes</taxon>
    </lineage>
</organism>
<protein>
    <recommendedName>
        <fullName evidence="2">phosphoribosylglycinamide formyltransferase 1</fullName>
        <ecNumber evidence="2">2.1.2.2</ecNumber>
    </recommendedName>
</protein>
<dbReference type="RefSeq" id="WP_095142865.1">
    <property type="nucleotide sequence ID" value="NZ_JACOOS010000002.1"/>
</dbReference>
<keyword evidence="3" id="KW-0808">Transferase</keyword>
<comment type="caution">
    <text evidence="6">The sequence shown here is derived from an EMBL/GenBank/DDBJ whole genome shotgun (WGS) entry which is preliminary data.</text>
</comment>